<proteinExistence type="inferred from homology"/>
<organism evidence="8 9">
    <name type="scientific">Malikia spinosa</name>
    <dbReference type="NCBI Taxonomy" id="86180"/>
    <lineage>
        <taxon>Bacteria</taxon>
        <taxon>Pseudomonadati</taxon>
        <taxon>Pseudomonadota</taxon>
        <taxon>Betaproteobacteria</taxon>
        <taxon>Burkholderiales</taxon>
        <taxon>Comamonadaceae</taxon>
        <taxon>Malikia</taxon>
    </lineage>
</organism>
<keyword evidence="5 7" id="KW-1133">Transmembrane helix</keyword>
<protein>
    <submittedName>
        <fullName evidence="8">Chromate transporter</fullName>
    </submittedName>
</protein>
<dbReference type="InterPro" id="IPR003370">
    <property type="entry name" value="Chromate_transpt"/>
</dbReference>
<comment type="subcellular location">
    <subcellularLocation>
        <location evidence="1">Cell membrane</location>
        <topology evidence="1">Multi-pass membrane protein</topology>
    </subcellularLocation>
</comment>
<feature type="transmembrane region" description="Helical" evidence="7">
    <location>
        <begin position="90"/>
        <end position="115"/>
    </location>
</feature>
<evidence type="ECO:0000256" key="2">
    <source>
        <dbReference type="ARBA" id="ARBA00005262"/>
    </source>
</evidence>
<reference evidence="8 9" key="1">
    <citation type="submission" date="2018-03" db="EMBL/GenBank/DDBJ databases">
        <title>Comparative genomics illustrates the genes involved in a hyperalkaliphilic mechanisms of Serpentinomonas isolated from highly-alkaline calcium-rich serpentinized springs.</title>
        <authorList>
            <person name="Suzuki S."/>
            <person name="Ishii S."/>
            <person name="Walworth N."/>
            <person name="Bird L."/>
            <person name="Kuenen J.G."/>
            <person name="Nealson K.H."/>
        </authorList>
    </citation>
    <scope>NUCLEOTIDE SEQUENCE [LARGE SCALE GENOMIC DNA]</scope>
    <source>
        <strain evidence="8 9">83</strain>
    </source>
</reference>
<dbReference type="Pfam" id="PF02417">
    <property type="entry name" value="Chromate_transp"/>
    <property type="match status" value="1"/>
</dbReference>
<evidence type="ECO:0000256" key="1">
    <source>
        <dbReference type="ARBA" id="ARBA00004651"/>
    </source>
</evidence>
<dbReference type="InterPro" id="IPR052518">
    <property type="entry name" value="CHR_Transporter"/>
</dbReference>
<dbReference type="PANTHER" id="PTHR43663">
    <property type="entry name" value="CHROMATE TRANSPORT PROTEIN-RELATED"/>
    <property type="match status" value="1"/>
</dbReference>
<gene>
    <name evidence="8" type="ORF">C6P61_00415</name>
</gene>
<dbReference type="RefSeq" id="WP_105727949.1">
    <property type="nucleotide sequence ID" value="NZ_DAIPCI010000008.1"/>
</dbReference>
<name>A0A2S9KJE0_9BURK</name>
<evidence type="ECO:0000256" key="4">
    <source>
        <dbReference type="ARBA" id="ARBA00022692"/>
    </source>
</evidence>
<keyword evidence="4 7" id="KW-0812">Transmembrane</keyword>
<keyword evidence="9" id="KW-1185">Reference proteome</keyword>
<comment type="similarity">
    <text evidence="2">Belongs to the chromate ion transporter (CHR) (TC 2.A.51) family.</text>
</comment>
<dbReference type="OrthoDB" id="556585at2"/>
<evidence type="ECO:0000256" key="7">
    <source>
        <dbReference type="SAM" id="Phobius"/>
    </source>
</evidence>
<evidence type="ECO:0000256" key="6">
    <source>
        <dbReference type="ARBA" id="ARBA00023136"/>
    </source>
</evidence>
<feature type="transmembrane region" description="Helical" evidence="7">
    <location>
        <begin position="163"/>
        <end position="196"/>
    </location>
</feature>
<evidence type="ECO:0000313" key="9">
    <source>
        <dbReference type="Proteomes" id="UP000238326"/>
    </source>
</evidence>
<dbReference type="AlphaFoldDB" id="A0A2S9KJE0"/>
<evidence type="ECO:0000256" key="3">
    <source>
        <dbReference type="ARBA" id="ARBA00022475"/>
    </source>
</evidence>
<sequence>MNTMMTPSDWLQLAGHFASLSLLGVGGAITTTPEMQRFLVLQQHWLSQEQFSSSIALAQAAPGPNILFIALMGWNVGLNAAGGMGAGATAWWLALLGMTLAMLGSLLPSCTLNYLATRWAHRNQHLLAVRAFKTGMAPVVIGLLISIGWLLSASHDRPGDWRLWLLTAIATLLVWQTRLHLLLLMGAGALLGAFGLV</sequence>
<dbReference type="PANTHER" id="PTHR43663:SF1">
    <property type="entry name" value="CHROMATE TRANSPORTER"/>
    <property type="match status" value="1"/>
</dbReference>
<keyword evidence="6 7" id="KW-0472">Membrane</keyword>
<dbReference type="GO" id="GO:0005886">
    <property type="term" value="C:plasma membrane"/>
    <property type="evidence" value="ECO:0007669"/>
    <property type="project" value="UniProtKB-SubCell"/>
</dbReference>
<evidence type="ECO:0000313" key="8">
    <source>
        <dbReference type="EMBL" id="PRD70583.1"/>
    </source>
</evidence>
<evidence type="ECO:0000256" key="5">
    <source>
        <dbReference type="ARBA" id="ARBA00022989"/>
    </source>
</evidence>
<feature type="transmembrane region" description="Helical" evidence="7">
    <location>
        <begin position="127"/>
        <end position="151"/>
    </location>
</feature>
<dbReference type="GO" id="GO:0015109">
    <property type="term" value="F:chromate transmembrane transporter activity"/>
    <property type="evidence" value="ECO:0007669"/>
    <property type="project" value="InterPro"/>
</dbReference>
<keyword evidence="3" id="KW-1003">Cell membrane</keyword>
<accession>A0A2S9KJE0</accession>
<dbReference type="EMBL" id="PVLR01000001">
    <property type="protein sequence ID" value="PRD70583.1"/>
    <property type="molecule type" value="Genomic_DNA"/>
</dbReference>
<comment type="caution">
    <text evidence="8">The sequence shown here is derived from an EMBL/GenBank/DDBJ whole genome shotgun (WGS) entry which is preliminary data.</text>
</comment>
<dbReference type="Proteomes" id="UP000238326">
    <property type="component" value="Unassembled WGS sequence"/>
</dbReference>